<evidence type="ECO:0000313" key="3">
    <source>
        <dbReference type="Proteomes" id="UP000076871"/>
    </source>
</evidence>
<dbReference type="EMBL" id="KV427617">
    <property type="protein sequence ID" value="KZT08036.1"/>
    <property type="molecule type" value="Genomic_DNA"/>
</dbReference>
<protein>
    <submittedName>
        <fullName evidence="2">Uncharacterized protein</fullName>
    </submittedName>
</protein>
<gene>
    <name evidence="2" type="ORF">LAESUDRAFT_724513</name>
</gene>
<accession>A0A165EZD4</accession>
<dbReference type="InParanoid" id="A0A165EZD4"/>
<dbReference type="RefSeq" id="XP_040765776.1">
    <property type="nucleotide sequence ID" value="XM_040908627.1"/>
</dbReference>
<keyword evidence="3" id="KW-1185">Reference proteome</keyword>
<feature type="region of interest" description="Disordered" evidence="1">
    <location>
        <begin position="128"/>
        <end position="156"/>
    </location>
</feature>
<feature type="compositionally biased region" description="Basic and acidic residues" evidence="1">
    <location>
        <begin position="140"/>
        <end position="149"/>
    </location>
</feature>
<proteinExistence type="predicted"/>
<organism evidence="2 3">
    <name type="scientific">Laetiporus sulphureus 93-53</name>
    <dbReference type="NCBI Taxonomy" id="1314785"/>
    <lineage>
        <taxon>Eukaryota</taxon>
        <taxon>Fungi</taxon>
        <taxon>Dikarya</taxon>
        <taxon>Basidiomycota</taxon>
        <taxon>Agaricomycotina</taxon>
        <taxon>Agaricomycetes</taxon>
        <taxon>Polyporales</taxon>
        <taxon>Laetiporus</taxon>
    </lineage>
</organism>
<dbReference type="GeneID" id="63825656"/>
<evidence type="ECO:0000313" key="2">
    <source>
        <dbReference type="EMBL" id="KZT08036.1"/>
    </source>
</evidence>
<sequence>MRVIAHRLHSTTFLAEQQFNDPLSIAASEECRVSGKMGDSDAETLSQVQATALLPRSLMACPPCSHDVHPSGKEAGSGFQAAFEPVTTTKLLHKRKVQSILRVSGTEDCAAAQREALEREKPWTICWGSPTPITRTTRPSKRERTEETRTSNATDCRARTLSRESVVAFSSCKEPKG</sequence>
<name>A0A165EZD4_9APHY</name>
<evidence type="ECO:0000256" key="1">
    <source>
        <dbReference type="SAM" id="MobiDB-lite"/>
    </source>
</evidence>
<dbReference type="Proteomes" id="UP000076871">
    <property type="component" value="Unassembled WGS sequence"/>
</dbReference>
<reference evidence="2 3" key="1">
    <citation type="journal article" date="2016" name="Mol. Biol. Evol.">
        <title>Comparative Genomics of Early-Diverging Mushroom-Forming Fungi Provides Insights into the Origins of Lignocellulose Decay Capabilities.</title>
        <authorList>
            <person name="Nagy L.G."/>
            <person name="Riley R."/>
            <person name="Tritt A."/>
            <person name="Adam C."/>
            <person name="Daum C."/>
            <person name="Floudas D."/>
            <person name="Sun H."/>
            <person name="Yadav J.S."/>
            <person name="Pangilinan J."/>
            <person name="Larsson K.H."/>
            <person name="Matsuura K."/>
            <person name="Barry K."/>
            <person name="Labutti K."/>
            <person name="Kuo R."/>
            <person name="Ohm R.A."/>
            <person name="Bhattacharya S.S."/>
            <person name="Shirouzu T."/>
            <person name="Yoshinaga Y."/>
            <person name="Martin F.M."/>
            <person name="Grigoriev I.V."/>
            <person name="Hibbett D.S."/>
        </authorList>
    </citation>
    <scope>NUCLEOTIDE SEQUENCE [LARGE SCALE GENOMIC DNA]</scope>
    <source>
        <strain evidence="2 3">93-53</strain>
    </source>
</reference>
<dbReference type="AlphaFoldDB" id="A0A165EZD4"/>